<protein>
    <recommendedName>
        <fullName evidence="3">DUF3606 domain-containing protein</fullName>
    </recommendedName>
</protein>
<dbReference type="EMBL" id="JAVDXV010000012">
    <property type="protein sequence ID" value="MDR7335936.1"/>
    <property type="molecule type" value="Genomic_DNA"/>
</dbReference>
<name>A0ABU2AFG2_9BURK</name>
<gene>
    <name evidence="1" type="ORF">J2X21_005103</name>
</gene>
<evidence type="ECO:0000313" key="2">
    <source>
        <dbReference type="Proteomes" id="UP001180825"/>
    </source>
</evidence>
<organism evidence="1 2">
    <name type="scientific">Roseateles asaccharophilus</name>
    <dbReference type="NCBI Taxonomy" id="582607"/>
    <lineage>
        <taxon>Bacteria</taxon>
        <taxon>Pseudomonadati</taxon>
        <taxon>Pseudomonadota</taxon>
        <taxon>Betaproteobacteria</taxon>
        <taxon>Burkholderiales</taxon>
        <taxon>Sphaerotilaceae</taxon>
        <taxon>Roseateles</taxon>
    </lineage>
</organism>
<keyword evidence="2" id="KW-1185">Reference proteome</keyword>
<dbReference type="Proteomes" id="UP001180825">
    <property type="component" value="Unassembled WGS sequence"/>
</dbReference>
<evidence type="ECO:0008006" key="3">
    <source>
        <dbReference type="Google" id="ProtNLM"/>
    </source>
</evidence>
<dbReference type="Pfam" id="PF12244">
    <property type="entry name" value="DUF3606"/>
    <property type="match status" value="1"/>
</dbReference>
<dbReference type="RefSeq" id="WP_310332937.1">
    <property type="nucleotide sequence ID" value="NZ_JAVDXV010000012.1"/>
</dbReference>
<evidence type="ECO:0000313" key="1">
    <source>
        <dbReference type="EMBL" id="MDR7335936.1"/>
    </source>
</evidence>
<reference evidence="1 2" key="1">
    <citation type="submission" date="2023-07" db="EMBL/GenBank/DDBJ databases">
        <title>Sorghum-associated microbial communities from plants grown in Nebraska, USA.</title>
        <authorList>
            <person name="Schachtman D."/>
        </authorList>
    </citation>
    <scope>NUCLEOTIDE SEQUENCE [LARGE SCALE GENOMIC DNA]</scope>
    <source>
        <strain evidence="1 2">BE316</strain>
    </source>
</reference>
<dbReference type="InterPro" id="IPR022037">
    <property type="entry name" value="DUF3606"/>
</dbReference>
<accession>A0ABU2AFG2</accession>
<comment type="caution">
    <text evidence="1">The sequence shown here is derived from an EMBL/GenBank/DDBJ whole genome shotgun (WGS) entry which is preliminary data.</text>
</comment>
<sequence length="60" mass="6358">MSDHPLHQAAMPGSRVGLAEEHEVHGWCQALGVSEEELRVAVAAVGDDADEVRSHLGRGS</sequence>
<proteinExistence type="predicted"/>